<evidence type="ECO:0000313" key="2">
    <source>
        <dbReference type="Proteomes" id="UP000002424"/>
    </source>
</evidence>
<dbReference type="EMBL" id="CP001157">
    <property type="protein sequence ID" value="ACO76528.1"/>
    <property type="molecule type" value="Genomic_DNA"/>
</dbReference>
<name>C1DI31_AZOVD</name>
<dbReference type="STRING" id="322710.Avin_02670"/>
<dbReference type="AlphaFoldDB" id="C1DI31"/>
<evidence type="ECO:0000313" key="1">
    <source>
        <dbReference type="EMBL" id="ACO76528.1"/>
    </source>
</evidence>
<proteinExistence type="predicted"/>
<dbReference type="HOGENOM" id="CLU_3387793_0_0_6"/>
<sequence length="32" mass="3746">MSKGGATRIDKSMIAYFLEYKIKKTYLISELF</sequence>
<dbReference type="EnsemblBacteria" id="ACO76528">
    <property type="protein sequence ID" value="ACO76528"/>
    <property type="gene ID" value="Avin_02670"/>
</dbReference>
<dbReference type="Proteomes" id="UP000002424">
    <property type="component" value="Chromosome"/>
</dbReference>
<protein>
    <submittedName>
        <fullName evidence="1">Uncharacterized protein</fullName>
    </submittedName>
</protein>
<accession>C1DI31</accession>
<reference evidence="1 2" key="1">
    <citation type="journal article" date="2009" name="J. Bacteriol.">
        <title>Genome sequence of Azotobacter vinelandii, an obligate aerobe specialized to support diverse anaerobic metabolic processes.</title>
        <authorList>
            <person name="Setubal J.C."/>
            <person name="dos Santos P."/>
            <person name="Goldman B.S."/>
            <person name="Ertesvag H."/>
            <person name="Espin G."/>
            <person name="Rubio L.M."/>
            <person name="Valla S."/>
            <person name="Almeida N.F."/>
            <person name="Balasubramanian D."/>
            <person name="Cromes L."/>
            <person name="Curatti L."/>
            <person name="Du Z."/>
            <person name="Godsy E."/>
            <person name="Goodner B."/>
            <person name="Hellner-Burris K."/>
            <person name="Hernandez J.A."/>
            <person name="Houmiel K."/>
            <person name="Imperial J."/>
            <person name="Kennedy C."/>
            <person name="Larson T.J."/>
            <person name="Latreille P."/>
            <person name="Ligon L.S."/>
            <person name="Lu J."/>
            <person name="Maerk M."/>
            <person name="Miller N.M."/>
            <person name="Norton S."/>
            <person name="O'Carroll I.P."/>
            <person name="Paulsen I."/>
            <person name="Raulfs E.C."/>
            <person name="Roemer R."/>
            <person name="Rosser J."/>
            <person name="Segura D."/>
            <person name="Slater S."/>
            <person name="Stricklin S.L."/>
            <person name="Studholme D.J."/>
            <person name="Sun J."/>
            <person name="Viana C.J."/>
            <person name="Wallin E."/>
            <person name="Wang B."/>
            <person name="Wheeler C."/>
            <person name="Zhu H."/>
            <person name="Dean D.R."/>
            <person name="Dixon R."/>
            <person name="Wood D."/>
        </authorList>
    </citation>
    <scope>NUCLEOTIDE SEQUENCE [LARGE SCALE GENOMIC DNA]</scope>
    <source>
        <strain evidence="2">DJ / ATCC BAA-1303</strain>
    </source>
</reference>
<gene>
    <name evidence="1" type="ordered locus">Avin_02670</name>
</gene>
<organism evidence="1 2">
    <name type="scientific">Azotobacter vinelandii (strain DJ / ATCC BAA-1303)</name>
    <dbReference type="NCBI Taxonomy" id="322710"/>
    <lineage>
        <taxon>Bacteria</taxon>
        <taxon>Pseudomonadati</taxon>
        <taxon>Pseudomonadota</taxon>
        <taxon>Gammaproteobacteria</taxon>
        <taxon>Pseudomonadales</taxon>
        <taxon>Pseudomonadaceae</taxon>
        <taxon>Azotobacter</taxon>
    </lineage>
</organism>
<keyword evidence="2" id="KW-1185">Reference proteome</keyword>
<dbReference type="KEGG" id="avn:Avin_02670"/>